<proteinExistence type="predicted"/>
<dbReference type="InterPro" id="IPR052565">
    <property type="entry name" value="Glutaredoxin-like_YDR286C"/>
</dbReference>
<dbReference type="Proteomes" id="UP001228376">
    <property type="component" value="Unassembled WGS sequence"/>
</dbReference>
<comment type="caution">
    <text evidence="1">The sequence shown here is derived from an EMBL/GenBank/DDBJ whole genome shotgun (WGS) entry which is preliminary data.</text>
</comment>
<dbReference type="Gene3D" id="3.40.30.10">
    <property type="entry name" value="Glutaredoxin"/>
    <property type="match status" value="1"/>
</dbReference>
<accession>A0ABU5CFN0</accession>
<evidence type="ECO:0000313" key="2">
    <source>
        <dbReference type="Proteomes" id="UP001228376"/>
    </source>
</evidence>
<dbReference type="InterPro" id="IPR008554">
    <property type="entry name" value="Glutaredoxin-like"/>
</dbReference>
<name>A0ABU5CFN0_9BACI</name>
<evidence type="ECO:0000313" key="1">
    <source>
        <dbReference type="EMBL" id="MDY0405137.1"/>
    </source>
</evidence>
<protein>
    <submittedName>
        <fullName evidence="1">Glutaredoxin family protein</fullName>
    </submittedName>
</protein>
<dbReference type="RefSeq" id="WP_306067295.1">
    <property type="nucleotide sequence ID" value="NZ_JAROCA020000001.1"/>
</dbReference>
<organism evidence="1 2">
    <name type="scientific">Tigheibacillus jepli</name>
    <dbReference type="NCBI Taxonomy" id="3035914"/>
    <lineage>
        <taxon>Bacteria</taxon>
        <taxon>Bacillati</taxon>
        <taxon>Bacillota</taxon>
        <taxon>Bacilli</taxon>
        <taxon>Bacillales</taxon>
        <taxon>Bacillaceae</taxon>
        <taxon>Tigheibacillus</taxon>
    </lineage>
</organism>
<reference evidence="1 2" key="1">
    <citation type="submission" date="2023-10" db="EMBL/GenBank/DDBJ databases">
        <title>179-bfca-hs.</title>
        <authorList>
            <person name="Miliotis G."/>
            <person name="Sengupta P."/>
            <person name="Hameed A."/>
            <person name="Chuvochina M."/>
            <person name="Mcdonagh F."/>
            <person name="Simpson A.C."/>
            <person name="Singh N.K."/>
            <person name="Rekha P.D."/>
            <person name="Raman K."/>
            <person name="Hugenholtz P."/>
            <person name="Venkateswaran K."/>
        </authorList>
    </citation>
    <scope>NUCLEOTIDE SEQUENCE [LARGE SCALE GENOMIC DNA]</scope>
    <source>
        <strain evidence="1 2">179-BFC-A-HS</strain>
    </source>
</reference>
<dbReference type="PANTHER" id="PTHR33558">
    <property type="entry name" value="GLUTAREDOXIN-LIKE PROTEIN C5ORF63 HOMOLOG"/>
    <property type="match status" value="1"/>
</dbReference>
<dbReference type="SUPFAM" id="SSF52833">
    <property type="entry name" value="Thioredoxin-like"/>
    <property type="match status" value="1"/>
</dbReference>
<keyword evidence="2" id="KW-1185">Reference proteome</keyword>
<dbReference type="Pfam" id="PF05768">
    <property type="entry name" value="Glrx-like"/>
    <property type="match status" value="1"/>
</dbReference>
<sequence length="83" mass="9857">MLRIIYYTKQNCSLCDNARALLGMLQNEYAFDIEERDIYTNDDWLEKYQLLIPCVQIGDMYLDCEHMDLPHLEQAIQAYSQTT</sequence>
<dbReference type="PANTHER" id="PTHR33558:SF1">
    <property type="entry name" value="GLUTAREDOXIN-LIKE PROTEIN C5ORF63 HOMOLOG"/>
    <property type="match status" value="1"/>
</dbReference>
<gene>
    <name evidence="1" type="ORF">P5G51_006740</name>
</gene>
<dbReference type="InterPro" id="IPR036249">
    <property type="entry name" value="Thioredoxin-like_sf"/>
</dbReference>
<dbReference type="EMBL" id="JAROCA020000001">
    <property type="protein sequence ID" value="MDY0405137.1"/>
    <property type="molecule type" value="Genomic_DNA"/>
</dbReference>